<keyword evidence="2" id="KW-0812">Transmembrane</keyword>
<proteinExistence type="predicted"/>
<feature type="region of interest" description="Disordered" evidence="1">
    <location>
        <begin position="1"/>
        <end position="20"/>
    </location>
</feature>
<accession>A0A6J6WSJ2</accession>
<evidence type="ECO:0000256" key="2">
    <source>
        <dbReference type="SAM" id="Phobius"/>
    </source>
</evidence>
<dbReference type="EMBL" id="CAFAAI010000006">
    <property type="protein sequence ID" value="CAB4786495.1"/>
    <property type="molecule type" value="Genomic_DNA"/>
</dbReference>
<reference evidence="3" key="1">
    <citation type="submission" date="2020-05" db="EMBL/GenBank/DDBJ databases">
        <authorList>
            <person name="Chiriac C."/>
            <person name="Salcher M."/>
            <person name="Ghai R."/>
            <person name="Kavagutti S V."/>
        </authorList>
    </citation>
    <scope>NUCLEOTIDE SEQUENCE</scope>
</reference>
<dbReference type="AlphaFoldDB" id="A0A6J6WSJ2"/>
<evidence type="ECO:0000313" key="3">
    <source>
        <dbReference type="EMBL" id="CAB4786495.1"/>
    </source>
</evidence>
<name>A0A6J6WSJ2_9ZZZZ</name>
<feature type="transmembrane region" description="Helical" evidence="2">
    <location>
        <begin position="30"/>
        <end position="51"/>
    </location>
</feature>
<organism evidence="3">
    <name type="scientific">freshwater metagenome</name>
    <dbReference type="NCBI Taxonomy" id="449393"/>
    <lineage>
        <taxon>unclassified sequences</taxon>
        <taxon>metagenomes</taxon>
        <taxon>ecological metagenomes</taxon>
    </lineage>
</organism>
<feature type="transmembrane region" description="Helical" evidence="2">
    <location>
        <begin position="71"/>
        <end position="96"/>
    </location>
</feature>
<keyword evidence="2" id="KW-1133">Transmembrane helix</keyword>
<gene>
    <name evidence="3" type="ORF">UFOPK2992_00099</name>
</gene>
<protein>
    <submittedName>
        <fullName evidence="3">Unannotated protein</fullName>
    </submittedName>
</protein>
<sequence>MALPSDPKKTLPPAPKLGPLRQEKTIGRSWGLALMLIGLAGCVLVALPYLGVGPDTSPTADNYLERRYGNIGMGLAMMWLIVMTAVLVIGAVMTFYRFGHRGRR</sequence>
<keyword evidence="2" id="KW-0472">Membrane</keyword>
<evidence type="ECO:0000256" key="1">
    <source>
        <dbReference type="SAM" id="MobiDB-lite"/>
    </source>
</evidence>